<reference evidence="1 2" key="1">
    <citation type="journal article" date="2021" name="Elife">
        <title>Chloroplast acquisition without the gene transfer in kleptoplastic sea slugs, Plakobranchus ocellatus.</title>
        <authorList>
            <person name="Maeda T."/>
            <person name="Takahashi S."/>
            <person name="Yoshida T."/>
            <person name="Shimamura S."/>
            <person name="Takaki Y."/>
            <person name="Nagai Y."/>
            <person name="Toyoda A."/>
            <person name="Suzuki Y."/>
            <person name="Arimoto A."/>
            <person name="Ishii H."/>
            <person name="Satoh N."/>
            <person name="Nishiyama T."/>
            <person name="Hasebe M."/>
            <person name="Maruyama T."/>
            <person name="Minagawa J."/>
            <person name="Obokata J."/>
            <person name="Shigenobu S."/>
        </authorList>
    </citation>
    <scope>NUCLEOTIDE SEQUENCE [LARGE SCALE GENOMIC DNA]</scope>
</reference>
<dbReference type="AlphaFoldDB" id="A0AAV4GN70"/>
<dbReference type="Proteomes" id="UP000762676">
    <property type="component" value="Unassembled WGS sequence"/>
</dbReference>
<evidence type="ECO:0000313" key="1">
    <source>
        <dbReference type="EMBL" id="GFR87207.1"/>
    </source>
</evidence>
<sequence length="110" mass="12538">MRVQVGQSNNGWKPTAWSSMAFRIAFLRLAKAKKRDLSGSLINDFTTGYSHTLRRRNNDKLILVHYEQHAPDKQTNMSFCVLSHHNKAQPDATFKPVSEDSYFATVVAKI</sequence>
<organism evidence="1 2">
    <name type="scientific">Elysia marginata</name>
    <dbReference type="NCBI Taxonomy" id="1093978"/>
    <lineage>
        <taxon>Eukaryota</taxon>
        <taxon>Metazoa</taxon>
        <taxon>Spiralia</taxon>
        <taxon>Lophotrochozoa</taxon>
        <taxon>Mollusca</taxon>
        <taxon>Gastropoda</taxon>
        <taxon>Heterobranchia</taxon>
        <taxon>Euthyneura</taxon>
        <taxon>Panpulmonata</taxon>
        <taxon>Sacoglossa</taxon>
        <taxon>Placobranchoidea</taxon>
        <taxon>Plakobranchidae</taxon>
        <taxon>Elysia</taxon>
    </lineage>
</organism>
<gene>
    <name evidence="1" type="ORF">ElyMa_004218400</name>
</gene>
<protein>
    <submittedName>
        <fullName evidence="1">Uncharacterized protein</fullName>
    </submittedName>
</protein>
<accession>A0AAV4GN70</accession>
<proteinExistence type="predicted"/>
<keyword evidence="2" id="KW-1185">Reference proteome</keyword>
<comment type="caution">
    <text evidence="1">The sequence shown here is derived from an EMBL/GenBank/DDBJ whole genome shotgun (WGS) entry which is preliminary data.</text>
</comment>
<name>A0AAV4GN70_9GAST</name>
<evidence type="ECO:0000313" key="2">
    <source>
        <dbReference type="Proteomes" id="UP000762676"/>
    </source>
</evidence>
<dbReference type="EMBL" id="BMAT01008528">
    <property type="protein sequence ID" value="GFR87207.1"/>
    <property type="molecule type" value="Genomic_DNA"/>
</dbReference>